<accession>A0ABV8MSL9</accession>
<proteinExistence type="predicted"/>
<dbReference type="Pfam" id="PF09391">
    <property type="entry name" value="DUF2000"/>
    <property type="match status" value="1"/>
</dbReference>
<dbReference type="RefSeq" id="WP_378164992.1">
    <property type="nucleotide sequence ID" value="NZ_JBHSBU010000001.1"/>
</dbReference>
<name>A0ABV8MSL9_9NEIS</name>
<organism evidence="1 2">
    <name type="scientific">Chitinimonas lacunae</name>
    <dbReference type="NCBI Taxonomy" id="1963018"/>
    <lineage>
        <taxon>Bacteria</taxon>
        <taxon>Pseudomonadati</taxon>
        <taxon>Pseudomonadota</taxon>
        <taxon>Betaproteobacteria</taxon>
        <taxon>Neisseriales</taxon>
        <taxon>Chitinibacteraceae</taxon>
        <taxon>Chitinimonas</taxon>
    </lineage>
</organism>
<dbReference type="PIRSF" id="PIRSF033736">
    <property type="entry name" value="UCP033763"/>
    <property type="match status" value="1"/>
</dbReference>
<dbReference type="InterPro" id="IPR017021">
    <property type="entry name" value="UCP033763"/>
</dbReference>
<protein>
    <submittedName>
        <fullName evidence="1">DUF2000 domain-containing protein</fullName>
    </submittedName>
</protein>
<evidence type="ECO:0000313" key="2">
    <source>
        <dbReference type="Proteomes" id="UP001595791"/>
    </source>
</evidence>
<sequence length="136" mass="14952">MENKCVLIVDETMPLGAIANTAAVLSATIGKLRPEMIGRDLPDSNGFMHQGITTMPIPILKGNGPLLKRMRSQLKEFEPDLLVVDVISATRTTKSYEEYAEVLKESPEEEIEYFGLALFGEKKLVTSLTGSLGLLR</sequence>
<gene>
    <name evidence="1" type="ORF">ACFOW7_13240</name>
</gene>
<dbReference type="EMBL" id="JBHSBU010000001">
    <property type="protein sequence ID" value="MFC4160304.1"/>
    <property type="molecule type" value="Genomic_DNA"/>
</dbReference>
<comment type="caution">
    <text evidence="1">The sequence shown here is derived from an EMBL/GenBank/DDBJ whole genome shotgun (WGS) entry which is preliminary data.</text>
</comment>
<keyword evidence="2" id="KW-1185">Reference proteome</keyword>
<dbReference type="SUPFAM" id="SSF102462">
    <property type="entry name" value="Peptidyl-tRNA hydrolase II"/>
    <property type="match status" value="1"/>
</dbReference>
<dbReference type="InterPro" id="IPR023476">
    <property type="entry name" value="Pep_tRNA_hydro_II_dom_sf"/>
</dbReference>
<dbReference type="Gene3D" id="3.40.1490.10">
    <property type="entry name" value="Bit1"/>
    <property type="match status" value="1"/>
</dbReference>
<reference evidence="2" key="1">
    <citation type="journal article" date="2019" name="Int. J. Syst. Evol. Microbiol.">
        <title>The Global Catalogue of Microorganisms (GCM) 10K type strain sequencing project: providing services to taxonomists for standard genome sequencing and annotation.</title>
        <authorList>
            <consortium name="The Broad Institute Genomics Platform"/>
            <consortium name="The Broad Institute Genome Sequencing Center for Infectious Disease"/>
            <person name="Wu L."/>
            <person name="Ma J."/>
        </authorList>
    </citation>
    <scope>NUCLEOTIDE SEQUENCE [LARGE SCALE GENOMIC DNA]</scope>
    <source>
        <strain evidence="2">LMG 29894</strain>
    </source>
</reference>
<evidence type="ECO:0000313" key="1">
    <source>
        <dbReference type="EMBL" id="MFC4160304.1"/>
    </source>
</evidence>
<dbReference type="Proteomes" id="UP001595791">
    <property type="component" value="Unassembled WGS sequence"/>
</dbReference>
<dbReference type="InterPro" id="IPR018988">
    <property type="entry name" value="DUF2000"/>
</dbReference>